<dbReference type="AlphaFoldDB" id="A0A7X2H741"/>
<evidence type="ECO:0000313" key="3">
    <source>
        <dbReference type="Proteomes" id="UP000463051"/>
    </source>
</evidence>
<organism evidence="2 3">
    <name type="scientific">Paenibacillus monticola</name>
    <dbReference type="NCBI Taxonomy" id="2666075"/>
    <lineage>
        <taxon>Bacteria</taxon>
        <taxon>Bacillati</taxon>
        <taxon>Bacillota</taxon>
        <taxon>Bacilli</taxon>
        <taxon>Bacillales</taxon>
        <taxon>Paenibacillaceae</taxon>
        <taxon>Paenibacillus</taxon>
    </lineage>
</organism>
<feature type="transmembrane region" description="Helical" evidence="1">
    <location>
        <begin position="102"/>
        <end position="127"/>
    </location>
</feature>
<reference evidence="2 3" key="1">
    <citation type="submission" date="2019-11" db="EMBL/GenBank/DDBJ databases">
        <title>Paenibacillus monticola sp. nov., a novel PGPR strain isolated from mountain sample in China.</title>
        <authorList>
            <person name="Zhao Q."/>
            <person name="Li H.-P."/>
            <person name="Zhang J.-L."/>
        </authorList>
    </citation>
    <scope>NUCLEOTIDE SEQUENCE [LARGE SCALE GENOMIC DNA]</scope>
    <source>
        <strain evidence="2 3">LC-T2</strain>
    </source>
</reference>
<dbReference type="PANTHER" id="PTHR37305:SF1">
    <property type="entry name" value="MEMBRANE PROTEIN"/>
    <property type="match status" value="1"/>
</dbReference>
<keyword evidence="1" id="KW-0472">Membrane</keyword>
<gene>
    <name evidence="2" type="ORF">GJB61_17360</name>
</gene>
<dbReference type="Proteomes" id="UP000463051">
    <property type="component" value="Unassembled WGS sequence"/>
</dbReference>
<protein>
    <submittedName>
        <fullName evidence="2">Uncharacterized protein</fullName>
    </submittedName>
</protein>
<evidence type="ECO:0000256" key="1">
    <source>
        <dbReference type="SAM" id="Phobius"/>
    </source>
</evidence>
<feature type="transmembrane region" description="Helical" evidence="1">
    <location>
        <begin position="18"/>
        <end position="36"/>
    </location>
</feature>
<dbReference type="EMBL" id="WJXB01000006">
    <property type="protein sequence ID" value="MRN54752.1"/>
    <property type="molecule type" value="Genomic_DNA"/>
</dbReference>
<feature type="transmembrane region" description="Helical" evidence="1">
    <location>
        <begin position="223"/>
        <end position="247"/>
    </location>
</feature>
<evidence type="ECO:0000313" key="2">
    <source>
        <dbReference type="EMBL" id="MRN54752.1"/>
    </source>
</evidence>
<comment type="caution">
    <text evidence="2">The sequence shown here is derived from an EMBL/GenBank/DDBJ whole genome shotgun (WGS) entry which is preliminary data.</text>
</comment>
<dbReference type="PANTHER" id="PTHR37305">
    <property type="entry name" value="INTEGRAL MEMBRANE PROTEIN-RELATED"/>
    <property type="match status" value="1"/>
</dbReference>
<feature type="transmembrane region" description="Helical" evidence="1">
    <location>
        <begin position="62"/>
        <end position="81"/>
    </location>
</feature>
<name>A0A7X2H741_9BACL</name>
<dbReference type="RefSeq" id="WP_154120133.1">
    <property type="nucleotide sequence ID" value="NZ_WJXB01000006.1"/>
</dbReference>
<sequence>MKIALINEIKKIIWRKKFLGVLFILFVAELLYYYRISKGGNPEQYISGIQISYEFFQSIRPFFWILAVYFICDIINEDYHYEMMKTALTRKITRTEYLFSKFLVSVATVEALFLFIMLSAGGIGGLFHGWKLLINDGSTLFSGNVVLLFLVGLIGSSLLTIGAFTAICLCIIVASQKASISLGLGMSLIFLMLLLETDAKLSPFLISKQIIELPLHMMKGSTLYHLPGITLFLILIIVGVSCSVSMFNKQDMYI</sequence>
<keyword evidence="1" id="KW-0812">Transmembrane</keyword>
<feature type="transmembrane region" description="Helical" evidence="1">
    <location>
        <begin position="147"/>
        <end position="171"/>
    </location>
</feature>
<accession>A0A7X2H741</accession>
<proteinExistence type="predicted"/>
<keyword evidence="3" id="KW-1185">Reference proteome</keyword>
<feature type="transmembrane region" description="Helical" evidence="1">
    <location>
        <begin position="178"/>
        <end position="195"/>
    </location>
</feature>
<keyword evidence="1" id="KW-1133">Transmembrane helix</keyword>